<dbReference type="GO" id="GO:0005737">
    <property type="term" value="C:cytoplasm"/>
    <property type="evidence" value="ECO:0007669"/>
    <property type="project" value="UniProtKB-SubCell"/>
</dbReference>
<gene>
    <name evidence="12" type="ORF">HMPREF1080_01775</name>
</gene>
<dbReference type="InterPro" id="IPR010998">
    <property type="entry name" value="Integrase_recombinase_N"/>
</dbReference>
<dbReference type="Gene3D" id="1.10.150.130">
    <property type="match status" value="1"/>
</dbReference>
<evidence type="ECO:0000256" key="2">
    <source>
        <dbReference type="ARBA" id="ARBA00022490"/>
    </source>
</evidence>
<dbReference type="InterPro" id="IPR044068">
    <property type="entry name" value="CB"/>
</dbReference>
<organism evidence="12 13">
    <name type="scientific">Bacteroides fragilis CL05T12C13</name>
    <dbReference type="NCBI Taxonomy" id="997881"/>
    <lineage>
        <taxon>Bacteria</taxon>
        <taxon>Pseudomonadati</taxon>
        <taxon>Bacteroidota</taxon>
        <taxon>Bacteroidia</taxon>
        <taxon>Bacteroidales</taxon>
        <taxon>Bacteroidaceae</taxon>
        <taxon>Bacteroides</taxon>
    </lineage>
</organism>
<dbReference type="InterPro" id="IPR004107">
    <property type="entry name" value="Integrase_SAM-like_N"/>
</dbReference>
<keyword evidence="2" id="KW-0963">Cytoplasm</keyword>
<dbReference type="HOGENOM" id="CLU_027562_9_1_10"/>
<accession>I9KG99</accession>
<proteinExistence type="predicted"/>
<evidence type="ECO:0000256" key="9">
    <source>
        <dbReference type="PROSITE-ProRule" id="PRU01248"/>
    </source>
</evidence>
<dbReference type="GO" id="GO:0015074">
    <property type="term" value="P:DNA integration"/>
    <property type="evidence" value="ECO:0007669"/>
    <property type="project" value="UniProtKB-KW"/>
</dbReference>
<dbReference type="Proteomes" id="UP000003917">
    <property type="component" value="Unassembled WGS sequence"/>
</dbReference>
<feature type="domain" description="Core-binding (CB)" evidence="11">
    <location>
        <begin position="3"/>
        <end position="96"/>
    </location>
</feature>
<dbReference type="PROSITE" id="PS51900">
    <property type="entry name" value="CB"/>
    <property type="match status" value="1"/>
</dbReference>
<evidence type="ECO:0000313" key="13">
    <source>
        <dbReference type="Proteomes" id="UP000003917"/>
    </source>
</evidence>
<protein>
    <recommendedName>
        <fullName evidence="14">Tyr recombinase domain-containing protein</fullName>
    </recommendedName>
</protein>
<dbReference type="AlphaFoldDB" id="I9KG99"/>
<dbReference type="RefSeq" id="WP_005801709.1">
    <property type="nucleotide sequence ID" value="NZ_JH724193.1"/>
</dbReference>
<dbReference type="GO" id="GO:0003677">
    <property type="term" value="F:DNA binding"/>
    <property type="evidence" value="ECO:0007669"/>
    <property type="project" value="UniProtKB-UniRule"/>
</dbReference>
<evidence type="ECO:0008006" key="14">
    <source>
        <dbReference type="Google" id="ProtNLM"/>
    </source>
</evidence>
<dbReference type="Pfam" id="PF00589">
    <property type="entry name" value="Phage_integrase"/>
    <property type="match status" value="1"/>
</dbReference>
<evidence type="ECO:0000256" key="3">
    <source>
        <dbReference type="ARBA" id="ARBA00022618"/>
    </source>
</evidence>
<dbReference type="InterPro" id="IPR002104">
    <property type="entry name" value="Integrase_catalytic"/>
</dbReference>
<evidence type="ECO:0000313" key="12">
    <source>
        <dbReference type="EMBL" id="EIY99039.1"/>
    </source>
</evidence>
<keyword evidence="8" id="KW-0131">Cell cycle</keyword>
<dbReference type="InterPro" id="IPR011010">
    <property type="entry name" value="DNA_brk_join_enz"/>
</dbReference>
<dbReference type="PANTHER" id="PTHR30349:SF77">
    <property type="entry name" value="TYROSINE RECOMBINASE XERC"/>
    <property type="match status" value="1"/>
</dbReference>
<keyword evidence="3" id="KW-0132">Cell division</keyword>
<evidence type="ECO:0000259" key="10">
    <source>
        <dbReference type="PROSITE" id="PS51898"/>
    </source>
</evidence>
<evidence type="ECO:0000256" key="7">
    <source>
        <dbReference type="ARBA" id="ARBA00023172"/>
    </source>
</evidence>
<reference evidence="12 13" key="1">
    <citation type="submission" date="2012-02" db="EMBL/GenBank/DDBJ databases">
        <title>The Genome Sequence of Bacteroides fragilis CL05T12C13.</title>
        <authorList>
            <consortium name="The Broad Institute Genome Sequencing Platform"/>
            <person name="Earl A."/>
            <person name="Ward D."/>
            <person name="Feldgarden M."/>
            <person name="Gevers D."/>
            <person name="Zitomersky N.L."/>
            <person name="Coyne M.J."/>
            <person name="Comstock L.E."/>
            <person name="Young S.K."/>
            <person name="Zeng Q."/>
            <person name="Gargeya S."/>
            <person name="Fitzgerald M."/>
            <person name="Haas B."/>
            <person name="Abouelleil A."/>
            <person name="Alvarado L."/>
            <person name="Arachchi H.M."/>
            <person name="Berlin A."/>
            <person name="Chapman S.B."/>
            <person name="Gearin G."/>
            <person name="Goldberg J."/>
            <person name="Griggs A."/>
            <person name="Gujja S."/>
            <person name="Hansen M."/>
            <person name="Heiman D."/>
            <person name="Howarth C."/>
            <person name="Larimer J."/>
            <person name="Lui A."/>
            <person name="MacDonald P.J.P."/>
            <person name="McCowen C."/>
            <person name="Montmayeur A."/>
            <person name="Murphy C."/>
            <person name="Neiman D."/>
            <person name="Pearson M."/>
            <person name="Priest M."/>
            <person name="Roberts A."/>
            <person name="Saif S."/>
            <person name="Shea T."/>
            <person name="Sisk P."/>
            <person name="Stolte C."/>
            <person name="Sykes S."/>
            <person name="Wortman J."/>
            <person name="Nusbaum C."/>
            <person name="Birren B."/>
        </authorList>
    </citation>
    <scope>NUCLEOTIDE SEQUENCE [LARGE SCALE GENOMIC DNA]</scope>
    <source>
        <strain evidence="12 13">CL05T12C13</strain>
    </source>
</reference>
<dbReference type="Gene3D" id="1.10.443.10">
    <property type="entry name" value="Intergrase catalytic core"/>
    <property type="match status" value="1"/>
</dbReference>
<dbReference type="GO" id="GO:0051301">
    <property type="term" value="P:cell division"/>
    <property type="evidence" value="ECO:0007669"/>
    <property type="project" value="UniProtKB-KW"/>
</dbReference>
<dbReference type="EMBL" id="AGXP01000020">
    <property type="protein sequence ID" value="EIY99039.1"/>
    <property type="molecule type" value="Genomic_DNA"/>
</dbReference>
<dbReference type="InterPro" id="IPR013762">
    <property type="entry name" value="Integrase-like_cat_sf"/>
</dbReference>
<keyword evidence="7" id="KW-0233">DNA recombination</keyword>
<dbReference type="InterPro" id="IPR050090">
    <property type="entry name" value="Tyrosine_recombinase_XerCD"/>
</dbReference>
<keyword evidence="5" id="KW-0229">DNA integration</keyword>
<dbReference type="PANTHER" id="PTHR30349">
    <property type="entry name" value="PHAGE INTEGRASE-RELATED"/>
    <property type="match status" value="1"/>
</dbReference>
<feature type="domain" description="Tyr recombinase" evidence="10">
    <location>
        <begin position="120"/>
        <end position="309"/>
    </location>
</feature>
<dbReference type="GO" id="GO:0006310">
    <property type="term" value="P:DNA recombination"/>
    <property type="evidence" value="ECO:0007669"/>
    <property type="project" value="UniProtKB-KW"/>
</dbReference>
<comment type="caution">
    <text evidence="12">The sequence shown here is derived from an EMBL/GenBank/DDBJ whole genome shotgun (WGS) entry which is preliminary data.</text>
</comment>
<evidence type="ECO:0000256" key="4">
    <source>
        <dbReference type="ARBA" id="ARBA00022829"/>
    </source>
</evidence>
<dbReference type="Pfam" id="PF02899">
    <property type="entry name" value="Phage_int_SAM_1"/>
    <property type="match status" value="1"/>
</dbReference>
<sequence length="341" mass="39157">MKDDFAKYLTRFFTSYLSGERGLSHNTIRAYGNTFLSFIDFMEKTRCIKADRISLEHLTRNNVSDFLHWTEENKGCGTSTRNQKLAAFHTFCKYMLYTDIFHLDQWQSILSIKSKHCEKQSVSYLSIDGIRLLLSLIPVNTRNGLRDLALIALLYDSGARVQELIDLTPTDLHLVKPYYVSLFGKGRKRRLVPLQEQQVELLKKYMETEGLLKQSLNQRPLFVNNRGGKLTNAGVTFILMRYVRNAHVADPNLIPAKISPHSLRHSKAMHLLQAGVNLIYIRDILGHVSIQTTEIYARADSKQKREALEAAYADIIPVMDKVEGSWEKDSKLKHWLKGLGK</sequence>
<evidence type="ECO:0000259" key="11">
    <source>
        <dbReference type="PROSITE" id="PS51900"/>
    </source>
</evidence>
<evidence type="ECO:0000256" key="1">
    <source>
        <dbReference type="ARBA" id="ARBA00004496"/>
    </source>
</evidence>
<comment type="subcellular location">
    <subcellularLocation>
        <location evidence="1">Cytoplasm</location>
    </subcellularLocation>
</comment>
<name>I9KG99_BACFG</name>
<dbReference type="PROSITE" id="PS51898">
    <property type="entry name" value="TYR_RECOMBINASE"/>
    <property type="match status" value="1"/>
</dbReference>
<dbReference type="SUPFAM" id="SSF56349">
    <property type="entry name" value="DNA breaking-rejoining enzymes"/>
    <property type="match status" value="1"/>
</dbReference>
<evidence type="ECO:0000256" key="8">
    <source>
        <dbReference type="ARBA" id="ARBA00023306"/>
    </source>
</evidence>
<keyword evidence="4" id="KW-0159">Chromosome partition</keyword>
<dbReference type="GO" id="GO:0007059">
    <property type="term" value="P:chromosome segregation"/>
    <property type="evidence" value="ECO:0007669"/>
    <property type="project" value="UniProtKB-KW"/>
</dbReference>
<dbReference type="PATRIC" id="fig|997881.3.peg.1855"/>
<keyword evidence="6 9" id="KW-0238">DNA-binding</keyword>
<evidence type="ECO:0000256" key="5">
    <source>
        <dbReference type="ARBA" id="ARBA00022908"/>
    </source>
</evidence>
<evidence type="ECO:0000256" key="6">
    <source>
        <dbReference type="ARBA" id="ARBA00023125"/>
    </source>
</evidence>